<dbReference type="Proteomes" id="UP000236745">
    <property type="component" value="Unassembled WGS sequence"/>
</dbReference>
<dbReference type="InterPro" id="IPR018389">
    <property type="entry name" value="DctP_fam"/>
</dbReference>
<dbReference type="Gene3D" id="3.40.190.170">
    <property type="entry name" value="Bacterial extracellular solute-binding protein, family 7"/>
    <property type="match status" value="1"/>
</dbReference>
<evidence type="ECO:0000256" key="1">
    <source>
        <dbReference type="ARBA" id="ARBA00022729"/>
    </source>
</evidence>
<feature type="chain" id="PRO_5009293721" evidence="2">
    <location>
        <begin position="22"/>
        <end position="323"/>
    </location>
</feature>
<proteinExistence type="predicted"/>
<dbReference type="EMBL" id="FNVQ01000002">
    <property type="protein sequence ID" value="SEG59594.1"/>
    <property type="molecule type" value="Genomic_DNA"/>
</dbReference>
<name>A0A1H6BG72_9GAMM</name>
<sequence>MLTIKKLISCMALGGTLLTSAATQAETLRLGHVTPPSHIWHKVAERFNDNLKAATDGDDKMMIFPLGKLGGPDQMIDLLQSGGLQLAILTASSVANRYEPMNAWFLPYTFNNVSEAAAATHSPEAQQMLEDLKEYKMVGLGYAMAGMRHVLSAEPLTSIESFENKKVRAFPNPVFNDWWSELGAAPTALPLADVSSALTTNLLDGVDVDLDIVVGLKMYQQAPNLTLTNHMAFPAVVVASEKWWSGLSAEKQQTVMDAFKEAEAWGFEQQAKAEVSNLQLLKDAGVSVNEIDQSTLREAAGKIVQKYTSSNEAIAEFYKAQTE</sequence>
<accession>A0A1H6BG72</accession>
<dbReference type="PANTHER" id="PTHR33376">
    <property type="match status" value="1"/>
</dbReference>
<evidence type="ECO:0000313" key="4">
    <source>
        <dbReference type="Proteomes" id="UP000236745"/>
    </source>
</evidence>
<evidence type="ECO:0000313" key="3">
    <source>
        <dbReference type="EMBL" id="SEG59594.1"/>
    </source>
</evidence>
<dbReference type="CDD" id="cd13603">
    <property type="entry name" value="PBP2_TRAP_Siap_TeaA_like"/>
    <property type="match status" value="1"/>
</dbReference>
<evidence type="ECO:0000256" key="2">
    <source>
        <dbReference type="SAM" id="SignalP"/>
    </source>
</evidence>
<dbReference type="GO" id="GO:0055085">
    <property type="term" value="P:transmembrane transport"/>
    <property type="evidence" value="ECO:0007669"/>
    <property type="project" value="InterPro"/>
</dbReference>
<reference evidence="3 4" key="1">
    <citation type="submission" date="2016-10" db="EMBL/GenBank/DDBJ databases">
        <authorList>
            <person name="de Groot N.N."/>
        </authorList>
    </citation>
    <scope>NUCLEOTIDE SEQUENCE [LARGE SCALE GENOMIC DNA]</scope>
    <source>
        <strain evidence="3 4">DSM 22012</strain>
    </source>
</reference>
<dbReference type="PANTHER" id="PTHR33376:SF2">
    <property type="entry name" value="DICARBOXYLATE-BINDING PERIPLASMIC PROTEIN"/>
    <property type="match status" value="1"/>
</dbReference>
<dbReference type="AlphaFoldDB" id="A0A1H6BG72"/>
<gene>
    <name evidence="3" type="ORF">SAMN05444390_102631</name>
</gene>
<dbReference type="GO" id="GO:0030246">
    <property type="term" value="F:carbohydrate binding"/>
    <property type="evidence" value="ECO:0007669"/>
    <property type="project" value="TreeGrafter"/>
</dbReference>
<dbReference type="InterPro" id="IPR038404">
    <property type="entry name" value="TRAP_DctP_sf"/>
</dbReference>
<protein>
    <submittedName>
        <fullName evidence="3">TRAP-type C4-dicarboxylate transport system, substrate-binding protein</fullName>
    </submittedName>
</protein>
<feature type="signal peptide" evidence="2">
    <location>
        <begin position="1"/>
        <end position="21"/>
    </location>
</feature>
<dbReference type="NCBIfam" id="NF037995">
    <property type="entry name" value="TRAP_S1"/>
    <property type="match status" value="1"/>
</dbReference>
<dbReference type="Pfam" id="PF03480">
    <property type="entry name" value="DctP"/>
    <property type="match status" value="1"/>
</dbReference>
<organism evidence="3 4">
    <name type="scientific">Marinobacterium lutimaris</name>
    <dbReference type="NCBI Taxonomy" id="568106"/>
    <lineage>
        <taxon>Bacteria</taxon>
        <taxon>Pseudomonadati</taxon>
        <taxon>Pseudomonadota</taxon>
        <taxon>Gammaproteobacteria</taxon>
        <taxon>Oceanospirillales</taxon>
        <taxon>Oceanospirillaceae</taxon>
        <taxon>Marinobacterium</taxon>
    </lineage>
</organism>
<keyword evidence="1 2" id="KW-0732">Signal</keyword>
<keyword evidence="4" id="KW-1185">Reference proteome</keyword>
<dbReference type="RefSeq" id="WP_104003731.1">
    <property type="nucleotide sequence ID" value="NZ_FNVQ01000002.1"/>
</dbReference>
<dbReference type="OrthoDB" id="8690069at2"/>